<accession>A0A0A9Y6C9</accession>
<dbReference type="AlphaFoldDB" id="A0A0A9Y6C9"/>
<organism evidence="1">
    <name type="scientific">Lygus hesperus</name>
    <name type="common">Western plant bug</name>
    <dbReference type="NCBI Taxonomy" id="30085"/>
    <lineage>
        <taxon>Eukaryota</taxon>
        <taxon>Metazoa</taxon>
        <taxon>Ecdysozoa</taxon>
        <taxon>Arthropoda</taxon>
        <taxon>Hexapoda</taxon>
        <taxon>Insecta</taxon>
        <taxon>Pterygota</taxon>
        <taxon>Neoptera</taxon>
        <taxon>Paraneoptera</taxon>
        <taxon>Hemiptera</taxon>
        <taxon>Heteroptera</taxon>
        <taxon>Panheteroptera</taxon>
        <taxon>Cimicomorpha</taxon>
        <taxon>Miridae</taxon>
        <taxon>Mirini</taxon>
        <taxon>Lygus</taxon>
    </lineage>
</organism>
<feature type="non-terminal residue" evidence="1">
    <location>
        <position position="1"/>
    </location>
</feature>
<sequence>RLQNSHDTDYWRTVASNLLTEGVATAAMAVVVADRYTSTHTERCVWEFVEDTIGIYNTILHGDFSTNACRYYPPEVVVDSIFKDAHTWAGSPTWNPLLQYVRRVVDRLVHPCPVVQVHTPHSATEACDGGVWDGVASSQTVVTTAPTVPVLHRLCYSTPLHMFPQTSPRVSQTATTVTENAPAQWVTVPHSCAEDSYDLNRMLLRT</sequence>
<protein>
    <submittedName>
        <fullName evidence="1">Uncharacterized protein</fullName>
    </submittedName>
</protein>
<reference evidence="1" key="2">
    <citation type="submission" date="2014-07" db="EMBL/GenBank/DDBJ databases">
        <authorList>
            <person name="Hull J."/>
        </authorList>
    </citation>
    <scope>NUCLEOTIDE SEQUENCE</scope>
</reference>
<name>A0A0A9Y6C9_LYGHE</name>
<reference evidence="1" key="1">
    <citation type="journal article" date="2014" name="PLoS ONE">
        <title>Transcriptome-Based Identification of ABC Transporters in the Western Tarnished Plant Bug Lygus hesperus.</title>
        <authorList>
            <person name="Hull J.J."/>
            <person name="Chaney K."/>
            <person name="Geib S.M."/>
            <person name="Fabrick J.A."/>
            <person name="Brent C.S."/>
            <person name="Walsh D."/>
            <person name="Lavine L.C."/>
        </authorList>
    </citation>
    <scope>NUCLEOTIDE SEQUENCE</scope>
</reference>
<gene>
    <name evidence="1" type="ORF">CM83_8796</name>
</gene>
<proteinExistence type="predicted"/>
<evidence type="ECO:0000313" key="1">
    <source>
        <dbReference type="EMBL" id="JAG27754.1"/>
    </source>
</evidence>
<dbReference type="EMBL" id="GBHO01015850">
    <property type="protein sequence ID" value="JAG27754.1"/>
    <property type="molecule type" value="Transcribed_RNA"/>
</dbReference>